<dbReference type="Proteomes" id="UP000494301">
    <property type="component" value="Unassembled WGS sequence"/>
</dbReference>
<reference evidence="2 3" key="1">
    <citation type="submission" date="2020-04" db="EMBL/GenBank/DDBJ databases">
        <authorList>
            <person name="Depoorter E."/>
        </authorList>
    </citation>
    <scope>NUCLEOTIDE SEQUENCE [LARGE SCALE GENOMIC DNA]</scope>
    <source>
        <strain evidence="2 3">BCC0217</strain>
    </source>
</reference>
<keyword evidence="1" id="KW-1133">Transmembrane helix</keyword>
<protein>
    <submittedName>
        <fullName evidence="2">Uncharacterized protein</fullName>
    </submittedName>
</protein>
<gene>
    <name evidence="2" type="ORF">BLA3211_01353</name>
</gene>
<keyword evidence="1" id="KW-0812">Transmembrane</keyword>
<dbReference type="AlphaFoldDB" id="A0A6J5IPW1"/>
<evidence type="ECO:0000313" key="3">
    <source>
        <dbReference type="Proteomes" id="UP000494301"/>
    </source>
</evidence>
<keyword evidence="1" id="KW-0472">Membrane</keyword>
<organism evidence="2 3">
    <name type="scientific">Burkholderia aenigmatica</name>
    <dbReference type="NCBI Taxonomy" id="2015348"/>
    <lineage>
        <taxon>Bacteria</taxon>
        <taxon>Pseudomonadati</taxon>
        <taxon>Pseudomonadota</taxon>
        <taxon>Betaproteobacteria</taxon>
        <taxon>Burkholderiales</taxon>
        <taxon>Burkholderiaceae</taxon>
        <taxon>Burkholderia</taxon>
        <taxon>Burkholderia cepacia complex</taxon>
    </lineage>
</organism>
<name>A0A6J5IPW1_9BURK</name>
<accession>A0A6J5IPW1</accession>
<feature type="transmembrane region" description="Helical" evidence="1">
    <location>
        <begin position="231"/>
        <end position="250"/>
    </location>
</feature>
<sequence>MNATHTCTQCHSSMPERVPFCPHCGSRTDNAAAAVAPDSPASTRTRGRVLRDTVAGDGLLVALGRQYAFSLETHWKSDVAPTVNMAVDVDFDGSGAVTAVRAVSGATVGQERMRDAVDGVREVSGRALGEAAAIGLPLAARVVSSVGYANLGAIALLLIGWFSLNAIAIQVTASTASGLTFYDLLRALHSMNNFYALEGVSQMSAGWYGFVCDLTLALCIAPFLFRRKSLWLGLAAPLAWMVTVYAGIYWKISSAMSEIGGAAGMTGLPADFAREMAAEVSKAISFGAGFYVAGAAALYLAVKGVKQYLSA</sequence>
<evidence type="ECO:0000256" key="1">
    <source>
        <dbReference type="SAM" id="Phobius"/>
    </source>
</evidence>
<dbReference type="RefSeq" id="WP_164462859.1">
    <property type="nucleotide sequence ID" value="NZ_CABWIL020000004.1"/>
</dbReference>
<evidence type="ECO:0000313" key="2">
    <source>
        <dbReference type="EMBL" id="CAB3961707.1"/>
    </source>
</evidence>
<feature type="transmembrane region" description="Helical" evidence="1">
    <location>
        <begin position="283"/>
        <end position="302"/>
    </location>
</feature>
<dbReference type="EMBL" id="CABWIL020000004">
    <property type="protein sequence ID" value="CAB3961707.1"/>
    <property type="molecule type" value="Genomic_DNA"/>
</dbReference>
<feature type="transmembrane region" description="Helical" evidence="1">
    <location>
        <begin position="205"/>
        <end position="225"/>
    </location>
</feature>
<proteinExistence type="predicted"/>